<reference evidence="2" key="1">
    <citation type="journal article" date="2020" name="Fungal Divers.">
        <title>Resolving the Mortierellaceae phylogeny through synthesis of multi-gene phylogenetics and phylogenomics.</title>
        <authorList>
            <person name="Vandepol N."/>
            <person name="Liber J."/>
            <person name="Desiro A."/>
            <person name="Na H."/>
            <person name="Kennedy M."/>
            <person name="Barry K."/>
            <person name="Grigoriev I.V."/>
            <person name="Miller A.N."/>
            <person name="O'Donnell K."/>
            <person name="Stajich J.E."/>
            <person name="Bonito G."/>
        </authorList>
    </citation>
    <scope>NUCLEOTIDE SEQUENCE</scope>
    <source>
        <strain evidence="2">CK1249</strain>
    </source>
</reference>
<sequence>MTRQPLGASVCVDYLSHPLSPEHLLVCYQQITRQIAHAPQSAKDAATSLQRQSQALLELLGPQHQHQNLAVPKTKERPAPVGCKSQLRRMQNALWRRSSQSSLAKDVALVRPESLNWQKECDVLWLYGPLYKVDIVQLEHPLRHNLEQHRRPALKQQQGPPQDSEWAQEQRELEQDKERHHSHERVHLAAAAAIFKSPPESPKSEAADPVATLRDCATVSVGAAAEPTSSPAPSLVSDP</sequence>
<dbReference type="EMBL" id="JAAAHY010002056">
    <property type="protein sequence ID" value="KAF9945549.1"/>
    <property type="molecule type" value="Genomic_DNA"/>
</dbReference>
<dbReference type="OrthoDB" id="5563539at2759"/>
<evidence type="ECO:0000313" key="3">
    <source>
        <dbReference type="Proteomes" id="UP000738359"/>
    </source>
</evidence>
<dbReference type="Proteomes" id="UP000738359">
    <property type="component" value="Unassembled WGS sequence"/>
</dbReference>
<accession>A0A9P6ITP8</accession>
<keyword evidence="3" id="KW-1185">Reference proteome</keyword>
<proteinExistence type="predicted"/>
<organism evidence="2 3">
    <name type="scientific">Mortierella alpina</name>
    <name type="common">Oleaginous fungus</name>
    <name type="synonym">Mortierella renispora</name>
    <dbReference type="NCBI Taxonomy" id="64518"/>
    <lineage>
        <taxon>Eukaryota</taxon>
        <taxon>Fungi</taxon>
        <taxon>Fungi incertae sedis</taxon>
        <taxon>Mucoromycota</taxon>
        <taxon>Mortierellomycotina</taxon>
        <taxon>Mortierellomycetes</taxon>
        <taxon>Mortierellales</taxon>
        <taxon>Mortierellaceae</taxon>
        <taxon>Mortierella</taxon>
    </lineage>
</organism>
<feature type="non-terminal residue" evidence="2">
    <location>
        <position position="239"/>
    </location>
</feature>
<feature type="compositionally biased region" description="Basic and acidic residues" evidence="1">
    <location>
        <begin position="168"/>
        <end position="187"/>
    </location>
</feature>
<comment type="caution">
    <text evidence="2">The sequence shown here is derived from an EMBL/GenBank/DDBJ whole genome shotgun (WGS) entry which is preliminary data.</text>
</comment>
<evidence type="ECO:0000256" key="1">
    <source>
        <dbReference type="SAM" id="MobiDB-lite"/>
    </source>
</evidence>
<gene>
    <name evidence="2" type="ORF">BGZ70_003744</name>
</gene>
<evidence type="ECO:0000313" key="2">
    <source>
        <dbReference type="EMBL" id="KAF9945549.1"/>
    </source>
</evidence>
<protein>
    <submittedName>
        <fullName evidence="2">Uncharacterized protein</fullName>
    </submittedName>
</protein>
<feature type="region of interest" description="Disordered" evidence="1">
    <location>
        <begin position="150"/>
        <end position="211"/>
    </location>
</feature>
<feature type="compositionally biased region" description="Polar residues" evidence="1">
    <location>
        <begin position="155"/>
        <end position="167"/>
    </location>
</feature>
<name>A0A9P6ITP8_MORAP</name>
<dbReference type="AlphaFoldDB" id="A0A9P6ITP8"/>